<keyword evidence="1" id="KW-0472">Membrane</keyword>
<evidence type="ECO:0000256" key="1">
    <source>
        <dbReference type="SAM" id="Phobius"/>
    </source>
</evidence>
<keyword evidence="1" id="KW-0812">Transmembrane</keyword>
<name>A0A7S3XU02_HETAK</name>
<dbReference type="EMBL" id="HBIU01023630">
    <property type="protein sequence ID" value="CAE0632287.1"/>
    <property type="molecule type" value="Transcribed_RNA"/>
</dbReference>
<dbReference type="PROSITE" id="PS51318">
    <property type="entry name" value="TAT"/>
    <property type="match status" value="1"/>
</dbReference>
<proteinExistence type="predicted"/>
<sequence length="184" mass="19829">MKKNGKCSKGSSSSVQLSRRGFLGFGVIGLVVPSLVWPSTAGAVYVKEEALQGNIFLKERNEKANLLKASLRQQRRALESMEFYVSEYDCKAVCGALRAPPFSTIRKDSAALLPLLGEGDRARARAAYEGFLAALEKFDRLSAAGINNTRGSAAARAELYAGYFASLAALKGYVASLPEEIARE</sequence>
<dbReference type="AlphaFoldDB" id="A0A7S3XU02"/>
<feature type="transmembrane region" description="Helical" evidence="1">
    <location>
        <begin position="21"/>
        <end position="46"/>
    </location>
</feature>
<accession>A0A7S3XU02</accession>
<protein>
    <submittedName>
        <fullName evidence="2">Uncharacterized protein</fullName>
    </submittedName>
</protein>
<organism evidence="2">
    <name type="scientific">Heterosigma akashiwo</name>
    <name type="common">Chromophytic alga</name>
    <name type="synonym">Heterosigma carterae</name>
    <dbReference type="NCBI Taxonomy" id="2829"/>
    <lineage>
        <taxon>Eukaryota</taxon>
        <taxon>Sar</taxon>
        <taxon>Stramenopiles</taxon>
        <taxon>Ochrophyta</taxon>
        <taxon>Raphidophyceae</taxon>
        <taxon>Chattonellales</taxon>
        <taxon>Chattonellaceae</taxon>
        <taxon>Heterosigma</taxon>
    </lineage>
</organism>
<keyword evidence="1" id="KW-1133">Transmembrane helix</keyword>
<gene>
    <name evidence="2" type="ORF">HAKA00212_LOCUS10992</name>
</gene>
<reference evidence="2" key="1">
    <citation type="submission" date="2021-01" db="EMBL/GenBank/DDBJ databases">
        <authorList>
            <person name="Corre E."/>
            <person name="Pelletier E."/>
            <person name="Niang G."/>
            <person name="Scheremetjew M."/>
            <person name="Finn R."/>
            <person name="Kale V."/>
            <person name="Holt S."/>
            <person name="Cochrane G."/>
            <person name="Meng A."/>
            <person name="Brown T."/>
            <person name="Cohen L."/>
        </authorList>
    </citation>
    <scope>NUCLEOTIDE SEQUENCE</scope>
    <source>
        <strain evidence="2">CCMP3107</strain>
    </source>
</reference>
<evidence type="ECO:0000313" key="2">
    <source>
        <dbReference type="EMBL" id="CAE0632287.1"/>
    </source>
</evidence>
<dbReference type="InterPro" id="IPR006311">
    <property type="entry name" value="TAT_signal"/>
</dbReference>